<keyword evidence="1" id="KW-0677">Repeat</keyword>
<dbReference type="InterPro" id="IPR013083">
    <property type="entry name" value="Znf_RING/FYVE/PHD"/>
</dbReference>
<name>A0A2N0P622_9GLOM</name>
<protein>
    <submittedName>
        <fullName evidence="4">TPR-like protein</fullName>
    </submittedName>
</protein>
<evidence type="ECO:0000256" key="3">
    <source>
        <dbReference type="PROSITE-ProRule" id="PRU00339"/>
    </source>
</evidence>
<organism evidence="4 5">
    <name type="scientific">Rhizophagus irregularis</name>
    <dbReference type="NCBI Taxonomy" id="588596"/>
    <lineage>
        <taxon>Eukaryota</taxon>
        <taxon>Fungi</taxon>
        <taxon>Fungi incertae sedis</taxon>
        <taxon>Mucoromycota</taxon>
        <taxon>Glomeromycotina</taxon>
        <taxon>Glomeromycetes</taxon>
        <taxon>Glomerales</taxon>
        <taxon>Glomeraceae</taxon>
        <taxon>Rhizophagus</taxon>
    </lineage>
</organism>
<dbReference type="Pfam" id="PF12895">
    <property type="entry name" value="ANAPC3"/>
    <property type="match status" value="1"/>
</dbReference>
<dbReference type="PROSITE" id="PS50005">
    <property type="entry name" value="TPR"/>
    <property type="match status" value="3"/>
</dbReference>
<evidence type="ECO:0000256" key="1">
    <source>
        <dbReference type="ARBA" id="ARBA00022737"/>
    </source>
</evidence>
<dbReference type="InterPro" id="IPR050498">
    <property type="entry name" value="Ycf3"/>
</dbReference>
<dbReference type="VEuPathDB" id="FungiDB:FUN_013972"/>
<feature type="repeat" description="TPR" evidence="3">
    <location>
        <begin position="799"/>
        <end position="832"/>
    </location>
</feature>
<dbReference type="PANTHER" id="PTHR44858">
    <property type="entry name" value="TETRATRICOPEPTIDE REPEAT PROTEIN 6"/>
    <property type="match status" value="1"/>
</dbReference>
<dbReference type="VEuPathDB" id="FungiDB:RhiirFUN_013017"/>
<accession>A0A2N0P622</accession>
<dbReference type="Pfam" id="PF13181">
    <property type="entry name" value="TPR_8"/>
    <property type="match status" value="2"/>
</dbReference>
<comment type="caution">
    <text evidence="4">The sequence shown here is derived from an EMBL/GenBank/DDBJ whole genome shotgun (WGS) entry which is preliminary data.</text>
</comment>
<reference evidence="4 5" key="2">
    <citation type="submission" date="2017-09" db="EMBL/GenBank/DDBJ databases">
        <title>Extensive intraspecific genome diversity in a model arbuscular mycorrhizal fungus.</title>
        <authorList>
            <person name="Chen E.C."/>
            <person name="Morin E."/>
            <person name="Beaudet D."/>
            <person name="Noel J."/>
            <person name="Ndikumana S."/>
            <person name="Charron P."/>
            <person name="St-Onge C."/>
            <person name="Giorgi J."/>
            <person name="Grigoriev I.V."/>
            <person name="Roux C."/>
            <person name="Martin F.M."/>
            <person name="Corradi N."/>
        </authorList>
    </citation>
    <scope>NUCLEOTIDE SEQUENCE [LARGE SCALE GENOMIC DNA]</scope>
    <source>
        <strain evidence="4 5">A5</strain>
    </source>
</reference>
<dbReference type="Proteomes" id="UP000232722">
    <property type="component" value="Unassembled WGS sequence"/>
</dbReference>
<gene>
    <name evidence="4" type="ORF">RhiirA5_504130</name>
</gene>
<dbReference type="PANTHER" id="PTHR44858:SF1">
    <property type="entry name" value="UDP-N-ACETYLGLUCOSAMINE--PEPTIDE N-ACETYLGLUCOSAMINYLTRANSFERASE SPINDLY-RELATED"/>
    <property type="match status" value="1"/>
</dbReference>
<dbReference type="AlphaFoldDB" id="A0A2N0P622"/>
<evidence type="ECO:0000256" key="2">
    <source>
        <dbReference type="ARBA" id="ARBA00022803"/>
    </source>
</evidence>
<reference evidence="4 5" key="1">
    <citation type="submission" date="2016-04" db="EMBL/GenBank/DDBJ databases">
        <title>Genome analyses suggest a sexual origin of heterokaryosis in a supposedly ancient asexual fungus.</title>
        <authorList>
            <person name="Ropars J."/>
            <person name="Sedzielewska K."/>
            <person name="Noel J."/>
            <person name="Charron P."/>
            <person name="Farinelli L."/>
            <person name="Marton T."/>
            <person name="Kruger M."/>
            <person name="Pelin A."/>
            <person name="Brachmann A."/>
            <person name="Corradi N."/>
        </authorList>
    </citation>
    <scope>NUCLEOTIDE SEQUENCE [LARGE SCALE GENOMIC DNA]</scope>
    <source>
        <strain evidence="4 5">A5</strain>
    </source>
</reference>
<dbReference type="Gene3D" id="1.25.40.10">
    <property type="entry name" value="Tetratricopeptide repeat domain"/>
    <property type="match status" value="2"/>
</dbReference>
<dbReference type="SUPFAM" id="SSF81901">
    <property type="entry name" value="HCP-like"/>
    <property type="match status" value="1"/>
</dbReference>
<feature type="repeat" description="TPR" evidence="3">
    <location>
        <begin position="867"/>
        <end position="900"/>
    </location>
</feature>
<keyword evidence="2 3" id="KW-0802">TPR repeat</keyword>
<feature type="repeat" description="TPR" evidence="3">
    <location>
        <begin position="698"/>
        <end position="731"/>
    </location>
</feature>
<dbReference type="VEuPathDB" id="FungiDB:RhiirA1_536690"/>
<dbReference type="SUPFAM" id="SSF48452">
    <property type="entry name" value="TPR-like"/>
    <property type="match status" value="1"/>
</dbReference>
<dbReference type="InterPro" id="IPR011990">
    <property type="entry name" value="TPR-like_helical_dom_sf"/>
</dbReference>
<sequence length="1214" mass="142784">MEGNSNQNGSSSFVNSSIKFRLPLLENISNNCILLELEQDGFITPDEKAEELIKNLTKLNYLFALKLLFETPFNQFSDEALRNSLVALADPTPFDYYGKQSMVRLELHIRTWIAVLEKICVTPMRLSKELRDKVYSSLAKFAEIHKKTTQVMQEGIDNNFRSEFNQFNQLHDNKENEDIMNKRNYNIDFLLIHLRDTLHSLRDDETWFQEIIRRTKELLKAALNITPGALSALAPGVALPNDNCSILSMLTQLRKGLNFKYPVASYYVDWRIMLIIQHNLFNWSGGTENIISKKFQEMVLMEYFWSYLEKEWIDVTDNSILDSQSKFDEISNKLVKVFKNTGNFINDLVGNEPLALPHTLWFGILDLAQNLIQRSTRKSTHGLCYYLAIESLNRAPSSFIQFKAIEILFHLHNINKQMFSIIEIDFNQYIQKLNETDSTTDSSEKFQNLLTFVKKKCADDFNLLNYNIEKGRGKGKEKEKCASIQNTNLTKKISKLGEILEMIANEMTCPIDHEPTDQLCVLKCQHILSFNNLKKLKQKNCPKCRENIEDNDIRYLPQNVIYKHLYSQFFEAGHILPSIEIEDSINNQYDSDSDNSEVDLMLTKKKKILKAIRLNSNISLKSIFQIGKKQHPTYLNAIKELKEKNYKNAEHWCKEFLKTYPESYSIRCILAYTYRCFNNYEQAHLYLNEAIELKGKKPNAWYIRGEIHLRQGNYNDAVKDLTTSIYYNANINNLYTILGISYYNNNDEYALKNFNIMLKKDPNNYLCLRYCAYIYEKQGKFSDTSKILDKLLSISEKDSLILCYYGEILSKMKKYDSAIPYFTKANNIDPENVHNLTKRAIIYYILQEYDNALLDFSNIIQLDTSNILAYYCKGLIYFILEDNSNSIVAFKNCIELDPKNDLEKMYLKESSNYLTQISNIDYNSKCLPNYHNLIANISEFANINYDKSLLLMRCKIYIELKKYEDAVLDLDRLFELNDDISFAYLLQKYSDFWLYLCKSYLLNDRVQLGITYYFNLYMYRVKGIYFMSNLMKFNCNYQFRESYLNGRTLSPKGNYLSLPEFSIADMLSVKKVFYDIIWKINIKKIISSNCFIRFIVEKKCSFINKSKKEYVLQYKDILKLEGLGWISYVTFCPIYLYAYDQIQLSIETKKDSIDMQIEYVRLTPSHHKERIYFPKMDYLLPFYAKNIPETFKDKYFLRKETENLLELNDIIDNL</sequence>
<evidence type="ECO:0000313" key="4">
    <source>
        <dbReference type="EMBL" id="PKC02280.1"/>
    </source>
</evidence>
<dbReference type="InterPro" id="IPR019734">
    <property type="entry name" value="TPR_rpt"/>
</dbReference>
<proteinExistence type="predicted"/>
<dbReference type="EMBL" id="LLXJ01001414">
    <property type="protein sequence ID" value="PKC02280.1"/>
    <property type="molecule type" value="Genomic_DNA"/>
</dbReference>
<dbReference type="Gene3D" id="3.30.40.10">
    <property type="entry name" value="Zinc/RING finger domain, C3HC4 (zinc finger)"/>
    <property type="match status" value="1"/>
</dbReference>
<dbReference type="SMART" id="SM00028">
    <property type="entry name" value="TPR"/>
    <property type="match status" value="8"/>
</dbReference>
<evidence type="ECO:0000313" key="5">
    <source>
        <dbReference type="Proteomes" id="UP000232722"/>
    </source>
</evidence>
<dbReference type="SUPFAM" id="SSF57850">
    <property type="entry name" value="RING/U-box"/>
    <property type="match status" value="1"/>
</dbReference>